<keyword evidence="4" id="KW-1185">Reference proteome</keyword>
<evidence type="ECO:0000313" key="3">
    <source>
        <dbReference type="Proteomes" id="UP000502421"/>
    </source>
</evidence>
<dbReference type="Proteomes" id="UP000502421">
    <property type="component" value="Chromosome"/>
</dbReference>
<dbReference type="Proteomes" id="UP000503144">
    <property type="component" value="Chromosome"/>
</dbReference>
<dbReference type="EMBL" id="CP051204">
    <property type="protein sequence ID" value="QJB41439.1"/>
    <property type="molecule type" value="Genomic_DNA"/>
</dbReference>
<name>A0AAE6ZMM5_9BACT</name>
<proteinExistence type="predicted"/>
<evidence type="ECO:0000313" key="2">
    <source>
        <dbReference type="EMBL" id="QJB41439.1"/>
    </source>
</evidence>
<evidence type="ECO:0000313" key="1">
    <source>
        <dbReference type="EMBL" id="QJB34928.1"/>
    </source>
</evidence>
<reference evidence="1" key="2">
    <citation type="submission" date="2020-09" db="EMBL/GenBank/DDBJ databases">
        <authorList>
            <person name="Kittiwongwattana C."/>
        </authorList>
    </citation>
    <scope>NUCLEOTIDE SEQUENCE</scope>
    <source>
        <strain evidence="2">1303</strain>
        <strain evidence="1">1310</strain>
    </source>
</reference>
<gene>
    <name evidence="2" type="ORF">HF324_27790</name>
    <name evidence="1" type="ORF">HF329_27930</name>
</gene>
<accession>A0AAE6ZMM5</accession>
<dbReference type="AlphaFoldDB" id="A0AAE6ZMM5"/>
<evidence type="ECO:0000313" key="4">
    <source>
        <dbReference type="Proteomes" id="UP000503144"/>
    </source>
</evidence>
<dbReference type="EMBL" id="CP051205">
    <property type="protein sequence ID" value="QJB34928.1"/>
    <property type="molecule type" value="Genomic_DNA"/>
</dbReference>
<protein>
    <submittedName>
        <fullName evidence="1">Uncharacterized protein</fullName>
    </submittedName>
</protein>
<reference evidence="3" key="1">
    <citation type="submission" date="2020-04" db="EMBL/GenBank/DDBJ databases">
        <authorList>
            <person name="Kittiwongwattana C."/>
        </authorList>
    </citation>
    <scope>NUCLEOTIDE SEQUENCE [LARGE SCALE GENOMIC DNA]</scope>
    <source>
        <strain evidence="3">1310</strain>
    </source>
</reference>
<dbReference type="KEGG" id="coy:HF329_27930"/>
<sequence length="370" mass="43359">MNFSNEELYAMYGQYDTNILITFKYGSNAFKIFGATLMGTIVYTQQERDALEISLKENPIPRTDKKIRILPSHAMEVTQLQFEQAERYGILCSEIIEVSSYNWPRTNRFTEKNKKEISITHNVAINARRDQLNRLEYGFLEKRYSLGETLSPEEVNKFLGLRSHFGLDISQPPYKDLVHKSSEVRYFSLNAKMNALTINEEEMKEFAGIIVSRYNEREELIHEELKRSNLKLTEIAENYGDKLSNLKDICHGFSEEIILFGEKLVYLNLERFLHIYARHVTETQVGGQYEGKTVFQYKYEDIIRLIKAVIETEADAIQDHFKNNPTKEFIRMGKRAAYYDGHYYRIQILPSGLLDSFHPYNNNEEKDNDN</sequence>
<organism evidence="1 3">
    <name type="scientific">Chitinophaga oryzae</name>
    <dbReference type="NCBI Taxonomy" id="2725414"/>
    <lineage>
        <taxon>Bacteria</taxon>
        <taxon>Pseudomonadati</taxon>
        <taxon>Bacteroidota</taxon>
        <taxon>Chitinophagia</taxon>
        <taxon>Chitinophagales</taxon>
        <taxon>Chitinophagaceae</taxon>
        <taxon>Chitinophaga</taxon>
    </lineage>
</organism>
<dbReference type="RefSeq" id="WP_168809486.1">
    <property type="nucleotide sequence ID" value="NZ_CP051204.2"/>
</dbReference>